<accession>A0A977XS14</accession>
<evidence type="ECO:0000313" key="3">
    <source>
        <dbReference type="Proteomes" id="UP001060575"/>
    </source>
</evidence>
<dbReference type="Pfam" id="PF05551">
    <property type="entry name" value="zf-His_Me_endon"/>
    <property type="match status" value="1"/>
</dbReference>
<dbReference type="InterPro" id="IPR044930">
    <property type="entry name" value="Homing_endonuclease_His-Me"/>
</dbReference>
<dbReference type="Gene3D" id="3.90.75.10">
    <property type="entry name" value="Homing Intron 3 (I-ppo) Encoded Endonuclease, Chain A"/>
    <property type="match status" value="1"/>
</dbReference>
<keyword evidence="2" id="KW-0540">Nuclease</keyword>
<keyword evidence="3" id="KW-1185">Reference proteome</keyword>
<dbReference type="InterPro" id="IPR044925">
    <property type="entry name" value="His-Me_finger_sf"/>
</dbReference>
<keyword evidence="2" id="KW-0255">Endonuclease</keyword>
<dbReference type="EMBL" id="OP256047">
    <property type="protein sequence ID" value="UXQ90407.1"/>
    <property type="molecule type" value="Genomic_DNA"/>
</dbReference>
<keyword evidence="2" id="KW-0378">Hydrolase</keyword>
<reference evidence="2" key="1">
    <citation type="submission" date="2022-08" db="EMBL/GenBank/DDBJ databases">
        <authorList>
            <person name="Zhang X."/>
            <person name="Mi Y."/>
        </authorList>
    </citation>
    <scope>NUCLEOTIDE SEQUENCE</scope>
</reference>
<evidence type="ECO:0000259" key="1">
    <source>
        <dbReference type="Pfam" id="PF05551"/>
    </source>
</evidence>
<organism evidence="2 3">
    <name type="scientific">Klebsiella phage BUCT-3589</name>
    <dbReference type="NCBI Taxonomy" id="2981541"/>
    <lineage>
        <taxon>Viruses</taxon>
        <taxon>Duplodnaviria</taxon>
        <taxon>Heunggongvirae</taxon>
        <taxon>Uroviricota</taxon>
        <taxon>Caudoviricetes</taxon>
        <taxon>Autographivirales</taxon>
        <taxon>Autotranscriptaviridae</taxon>
        <taxon>Studiervirinae</taxon>
        <taxon>Przondovirus</taxon>
        <taxon>Przondovirus BUCT3589</taxon>
    </lineage>
</organism>
<feature type="domain" description="Zinc-binding loop region of homing endonuclease" evidence="1">
    <location>
        <begin position="42"/>
        <end position="99"/>
    </location>
</feature>
<name>A0A977XS14_9CAUD</name>
<proteinExistence type="predicted"/>
<sequence length="133" mass="14959">MDVLKRLRESSTITDGGCWKPLRATKGYRYIKVNGKNLRAHRVVAGASEGEVVLHSCDNPWCCNPEHLSIGTQADNILDMNTKGRHPCRKLTDDDVLHIVTSNASGYSLAKLYGVDKKTIYKIRKGETYVRLR</sequence>
<dbReference type="SUPFAM" id="SSF54060">
    <property type="entry name" value="His-Me finger endonucleases"/>
    <property type="match status" value="1"/>
</dbReference>
<dbReference type="Proteomes" id="UP001060575">
    <property type="component" value="Genome"/>
</dbReference>
<evidence type="ECO:0000313" key="2">
    <source>
        <dbReference type="EMBL" id="UXQ90407.1"/>
    </source>
</evidence>
<dbReference type="GO" id="GO:0004519">
    <property type="term" value="F:endonuclease activity"/>
    <property type="evidence" value="ECO:0007669"/>
    <property type="project" value="UniProtKB-KW"/>
</dbReference>
<protein>
    <submittedName>
        <fullName evidence="2">HNH endonuclease</fullName>
    </submittedName>
</protein>
<dbReference type="InterPro" id="IPR008704">
    <property type="entry name" value="Endonuclease_Zinc-binding_loop"/>
</dbReference>